<dbReference type="VEuPathDB" id="FungiDB:FOXG_22510"/>
<evidence type="ECO:0000313" key="2">
    <source>
        <dbReference type="Proteomes" id="UP000009097"/>
    </source>
</evidence>
<evidence type="ECO:0000313" key="1">
    <source>
        <dbReference type="EMBL" id="KNB19282.1"/>
    </source>
</evidence>
<dbReference type="RefSeq" id="XP_018257327.1">
    <property type="nucleotide sequence ID" value="XM_018402919.1"/>
</dbReference>
<dbReference type="Proteomes" id="UP000009097">
    <property type="component" value="Chromosome 14"/>
</dbReference>
<dbReference type="KEGG" id="fox:FOXG_22510"/>
<dbReference type="AlphaFoldDB" id="A0A0J9WVC3"/>
<dbReference type="EMBL" id="DS231731">
    <property type="protein sequence ID" value="KNB19282.1"/>
    <property type="molecule type" value="Genomic_DNA"/>
</dbReference>
<name>A0A0J9WVC3_FUSO4</name>
<sequence length="30" mass="3496">MRGTAWTWGDEDEKQVILLDTPTSYIDLKL</sequence>
<gene>
    <name evidence="1" type="ORF">FOXG_22510</name>
</gene>
<dbReference type="GeneID" id="28963216"/>
<reference evidence="1 2" key="1">
    <citation type="journal article" date="2010" name="Nature">
        <title>Comparative genomics reveals mobile pathogenicity chromosomes in Fusarium.</title>
        <authorList>
            <person name="Ma L.J."/>
            <person name="van der Does H.C."/>
            <person name="Borkovich K.A."/>
            <person name="Coleman J.J."/>
            <person name="Daboussi M.J."/>
            <person name="Di Pietro A."/>
            <person name="Dufresne M."/>
            <person name="Freitag M."/>
            <person name="Grabherr M."/>
            <person name="Henrissat B."/>
            <person name="Houterman P.M."/>
            <person name="Kang S."/>
            <person name="Shim W.B."/>
            <person name="Woloshuk C."/>
            <person name="Xie X."/>
            <person name="Xu J.R."/>
            <person name="Antoniw J."/>
            <person name="Baker S.E."/>
            <person name="Bluhm B.H."/>
            <person name="Breakspear A."/>
            <person name="Brown D.W."/>
            <person name="Butchko R.A."/>
            <person name="Chapman S."/>
            <person name="Coulson R."/>
            <person name="Coutinho P.M."/>
            <person name="Danchin E.G."/>
            <person name="Diener A."/>
            <person name="Gale L.R."/>
            <person name="Gardiner D.M."/>
            <person name="Goff S."/>
            <person name="Hammond-Kosack K.E."/>
            <person name="Hilburn K."/>
            <person name="Hua-Van A."/>
            <person name="Jonkers W."/>
            <person name="Kazan K."/>
            <person name="Kodira C.D."/>
            <person name="Koehrsen M."/>
            <person name="Kumar L."/>
            <person name="Lee Y.H."/>
            <person name="Li L."/>
            <person name="Manners J.M."/>
            <person name="Miranda-Saavedra D."/>
            <person name="Mukherjee M."/>
            <person name="Park G."/>
            <person name="Park J."/>
            <person name="Park S.Y."/>
            <person name="Proctor R.H."/>
            <person name="Regev A."/>
            <person name="Ruiz-Roldan M.C."/>
            <person name="Sain D."/>
            <person name="Sakthikumar S."/>
            <person name="Sykes S."/>
            <person name="Schwartz D.C."/>
            <person name="Turgeon B.G."/>
            <person name="Wapinski I."/>
            <person name="Yoder O."/>
            <person name="Young S."/>
            <person name="Zeng Q."/>
            <person name="Zhou S."/>
            <person name="Galagan J."/>
            <person name="Cuomo C.A."/>
            <person name="Kistler H.C."/>
            <person name="Rep M."/>
        </authorList>
    </citation>
    <scope>NUCLEOTIDE SEQUENCE [LARGE SCALE GENOMIC DNA]</scope>
    <source>
        <strain evidence="2">4287 / CBS 123668 / FGSC 9935 / NRRL 34936</strain>
    </source>
</reference>
<proteinExistence type="predicted"/>
<accession>A0A0J9WVC3</accession>
<organism evidence="1 2">
    <name type="scientific">Fusarium oxysporum f. sp. lycopersici (strain 4287 / CBS 123668 / FGSC 9935 / NRRL 34936)</name>
    <name type="common">Fusarium vascular wilt of tomato</name>
    <dbReference type="NCBI Taxonomy" id="426428"/>
    <lineage>
        <taxon>Eukaryota</taxon>
        <taxon>Fungi</taxon>
        <taxon>Dikarya</taxon>
        <taxon>Ascomycota</taxon>
        <taxon>Pezizomycotina</taxon>
        <taxon>Sordariomycetes</taxon>
        <taxon>Hypocreomycetidae</taxon>
        <taxon>Hypocreales</taxon>
        <taxon>Nectriaceae</taxon>
        <taxon>Fusarium</taxon>
        <taxon>Fusarium oxysporum species complex</taxon>
    </lineage>
</organism>
<protein>
    <submittedName>
        <fullName evidence="1">Uncharacterized protein</fullName>
    </submittedName>
</protein>